<protein>
    <recommendedName>
        <fullName evidence="3">Phosphoglycerate kinase</fullName>
    </recommendedName>
</protein>
<evidence type="ECO:0008006" key="3">
    <source>
        <dbReference type="Google" id="ProtNLM"/>
    </source>
</evidence>
<dbReference type="Gene3D" id="3.40.50.10400">
    <property type="entry name" value="Hypothetical protein PA1492"/>
    <property type="match status" value="1"/>
</dbReference>
<sequence length="134" mass="14828">MMILIAGPYKSGTNDDPTLMQQNLSKLEAMAVPLFRKGHVPMIGEWVALPLIQLAGSESTGDAIWNEIQYPCAHRLLEKCDAILRIEGASKGADEDVRIGRERGLKIYFHIDEVPDANKDEVPDANKDEVPDAE</sequence>
<name>A0A521BE17_9SPHI</name>
<organism evidence="1 2">
    <name type="scientific">Pedobacter westerhofensis</name>
    <dbReference type="NCBI Taxonomy" id="425512"/>
    <lineage>
        <taxon>Bacteria</taxon>
        <taxon>Pseudomonadati</taxon>
        <taxon>Bacteroidota</taxon>
        <taxon>Sphingobacteriia</taxon>
        <taxon>Sphingobacteriales</taxon>
        <taxon>Sphingobacteriaceae</taxon>
        <taxon>Pedobacter</taxon>
    </lineage>
</organism>
<evidence type="ECO:0000313" key="2">
    <source>
        <dbReference type="Proteomes" id="UP000320300"/>
    </source>
</evidence>
<dbReference type="Proteomes" id="UP000320300">
    <property type="component" value="Unassembled WGS sequence"/>
</dbReference>
<evidence type="ECO:0000313" key="1">
    <source>
        <dbReference type="EMBL" id="SMO45348.1"/>
    </source>
</evidence>
<dbReference type="OrthoDB" id="9796022at2"/>
<proteinExistence type="predicted"/>
<keyword evidence="2" id="KW-1185">Reference proteome</keyword>
<dbReference type="RefSeq" id="WP_142526913.1">
    <property type="nucleotide sequence ID" value="NZ_CBCSJO010000003.1"/>
</dbReference>
<dbReference type="AlphaFoldDB" id="A0A521BE17"/>
<accession>A0A521BE17</accession>
<dbReference type="EMBL" id="FXTN01000002">
    <property type="protein sequence ID" value="SMO45348.1"/>
    <property type="molecule type" value="Genomic_DNA"/>
</dbReference>
<reference evidence="1 2" key="1">
    <citation type="submission" date="2017-05" db="EMBL/GenBank/DDBJ databases">
        <authorList>
            <person name="Varghese N."/>
            <person name="Submissions S."/>
        </authorList>
    </citation>
    <scope>NUCLEOTIDE SEQUENCE [LARGE SCALE GENOMIC DNA]</scope>
    <source>
        <strain evidence="1 2">DSM 19036</strain>
    </source>
</reference>
<gene>
    <name evidence="1" type="ORF">SAMN06265348_102230</name>
</gene>